<dbReference type="Pfam" id="PF00696">
    <property type="entry name" value="AA_kinase"/>
    <property type="match status" value="1"/>
</dbReference>
<dbReference type="UniPathway" id="UPA00051">
    <property type="reaction ID" value="UER00462"/>
</dbReference>
<dbReference type="InterPro" id="IPR018042">
    <property type="entry name" value="Aspartate_kinase_CS"/>
</dbReference>
<feature type="domain" description="Aspartate/glutamate/uridylate kinase" evidence="19">
    <location>
        <begin position="3"/>
        <end position="230"/>
    </location>
</feature>
<dbReference type="GO" id="GO:0004072">
    <property type="term" value="F:aspartate kinase activity"/>
    <property type="evidence" value="ECO:0007669"/>
    <property type="project" value="UniProtKB-EC"/>
</dbReference>
<dbReference type="GO" id="GO:0009088">
    <property type="term" value="P:threonine biosynthetic process"/>
    <property type="evidence" value="ECO:0007669"/>
    <property type="project" value="UniProtKB-UniPathway"/>
</dbReference>
<evidence type="ECO:0000256" key="17">
    <source>
        <dbReference type="RuleBase" id="RU004249"/>
    </source>
</evidence>
<reference evidence="20 21" key="1">
    <citation type="submission" date="2019-07" db="EMBL/GenBank/DDBJ databases">
        <title>Bifidobacterium asteroides genomes.</title>
        <authorList>
            <person name="Zheng H."/>
        </authorList>
    </citation>
    <scope>NUCLEOTIDE SEQUENCE [LARGE SCALE GENOMIC DNA]</scope>
    <source>
        <strain evidence="20 21">W8111</strain>
    </source>
</reference>
<dbReference type="EC" id="2.7.2.4" evidence="6 16"/>
<evidence type="ECO:0000256" key="3">
    <source>
        <dbReference type="ARBA" id="ARBA00004986"/>
    </source>
</evidence>
<comment type="caution">
    <text evidence="20">The sequence shown here is derived from an EMBL/GenBank/DDBJ whole genome shotgun (WGS) entry which is preliminary data.</text>
</comment>
<sequence length="277" mass="29891">MALIVQKYGGSSVADSDSIKRVAKRIIDTKRAGNDLAVVVSAMGDTTDDLIDQAMDVDSNPPAREMDMLMTAGERISMSLLAMSIHAQGEHAHSFTGSQAGFMTDARYGAAHIRHVRPQRVMKALDRGEVGIVAGFQGVNSDGDATTLGRGGSDTSAVALAVALNADVCEIYTDVDGVFTADPRIVPTARRIARISYEEMLEMAAGGSKVLALRCVEYAQRFRMPIHVRSSFSRRPGTLIMPDDVDVDKIPNLETGQLPDRPAAHTDRQRDMTEGRS</sequence>
<evidence type="ECO:0000256" key="18">
    <source>
        <dbReference type="SAM" id="MobiDB-lite"/>
    </source>
</evidence>
<dbReference type="InterPro" id="IPR001048">
    <property type="entry name" value="Asp/Glu/Uridylate_kinase"/>
</dbReference>
<name>A0A556RA27_9BIFI</name>
<dbReference type="InterPro" id="IPR041740">
    <property type="entry name" value="AKii-LysC-BS"/>
</dbReference>
<evidence type="ECO:0000256" key="8">
    <source>
        <dbReference type="ARBA" id="ARBA00022605"/>
    </source>
</evidence>
<dbReference type="InterPro" id="IPR036393">
    <property type="entry name" value="AceGlu_kinase-like_sf"/>
</dbReference>
<evidence type="ECO:0000256" key="13">
    <source>
        <dbReference type="ARBA" id="ARBA00022915"/>
    </source>
</evidence>
<dbReference type="EMBL" id="VMHJ01000002">
    <property type="protein sequence ID" value="TSJ85731.1"/>
    <property type="molecule type" value="Genomic_DNA"/>
</dbReference>
<evidence type="ECO:0000259" key="19">
    <source>
        <dbReference type="Pfam" id="PF00696"/>
    </source>
</evidence>
<evidence type="ECO:0000256" key="4">
    <source>
        <dbReference type="ARBA" id="ARBA00005139"/>
    </source>
</evidence>
<evidence type="ECO:0000256" key="11">
    <source>
        <dbReference type="ARBA" id="ARBA00022777"/>
    </source>
</evidence>
<dbReference type="UniPathway" id="UPA00050">
    <property type="reaction ID" value="UER00461"/>
</dbReference>
<keyword evidence="13" id="KW-0220">Diaminopimelate biosynthesis</keyword>
<dbReference type="PANTHER" id="PTHR21499:SF3">
    <property type="entry name" value="ASPARTOKINASE"/>
    <property type="match status" value="1"/>
</dbReference>
<keyword evidence="11 16" id="KW-0418">Kinase</keyword>
<evidence type="ECO:0000256" key="12">
    <source>
        <dbReference type="ARBA" id="ARBA00022840"/>
    </source>
</evidence>
<dbReference type="NCBIfam" id="TIGR00657">
    <property type="entry name" value="asp_kinases"/>
    <property type="match status" value="1"/>
</dbReference>
<dbReference type="GO" id="GO:0009090">
    <property type="term" value="P:homoserine biosynthetic process"/>
    <property type="evidence" value="ECO:0007669"/>
    <property type="project" value="TreeGrafter"/>
</dbReference>
<evidence type="ECO:0000256" key="2">
    <source>
        <dbReference type="ARBA" id="ARBA00004766"/>
    </source>
</evidence>
<evidence type="ECO:0000256" key="1">
    <source>
        <dbReference type="ARBA" id="ARBA00002843"/>
    </source>
</evidence>
<comment type="pathway">
    <text evidence="2 17">Amino-acid biosynthesis; L-lysine biosynthesis via DAP pathway; (S)-tetrahydrodipicolinate from L-aspartate: step 1/4.</text>
</comment>
<keyword evidence="10" id="KW-0547">Nucleotide-binding</keyword>
<evidence type="ECO:0000256" key="10">
    <source>
        <dbReference type="ARBA" id="ARBA00022741"/>
    </source>
</evidence>
<dbReference type="Gene3D" id="3.40.1160.10">
    <property type="entry name" value="Acetylglutamate kinase-like"/>
    <property type="match status" value="1"/>
</dbReference>
<dbReference type="Proteomes" id="UP000317536">
    <property type="component" value="Unassembled WGS sequence"/>
</dbReference>
<evidence type="ECO:0000256" key="6">
    <source>
        <dbReference type="ARBA" id="ARBA00013059"/>
    </source>
</evidence>
<evidence type="ECO:0000256" key="7">
    <source>
        <dbReference type="ARBA" id="ARBA00016273"/>
    </source>
</evidence>
<dbReference type="NCBIfam" id="NF005155">
    <property type="entry name" value="PRK06635.1-4"/>
    <property type="match status" value="1"/>
</dbReference>
<dbReference type="PROSITE" id="PS00324">
    <property type="entry name" value="ASPARTOKINASE"/>
    <property type="match status" value="1"/>
</dbReference>
<dbReference type="GO" id="GO:0005524">
    <property type="term" value="F:ATP binding"/>
    <property type="evidence" value="ECO:0007669"/>
    <property type="project" value="UniProtKB-KW"/>
</dbReference>
<organism evidence="20 21">
    <name type="scientific">Bifidobacterium asteroides</name>
    <dbReference type="NCBI Taxonomy" id="1684"/>
    <lineage>
        <taxon>Bacteria</taxon>
        <taxon>Bacillati</taxon>
        <taxon>Actinomycetota</taxon>
        <taxon>Actinomycetes</taxon>
        <taxon>Bifidobacteriales</taxon>
        <taxon>Bifidobacteriaceae</taxon>
        <taxon>Bifidobacterium</taxon>
    </lineage>
</organism>
<dbReference type="InterPro" id="IPR001341">
    <property type="entry name" value="Asp_kinase"/>
</dbReference>
<proteinExistence type="inferred from homology"/>
<dbReference type="CDD" id="cd04261">
    <property type="entry name" value="AAK_AKii-LysC-BS"/>
    <property type="match status" value="1"/>
</dbReference>
<dbReference type="GO" id="GO:0005829">
    <property type="term" value="C:cytosol"/>
    <property type="evidence" value="ECO:0007669"/>
    <property type="project" value="TreeGrafter"/>
</dbReference>
<dbReference type="PANTHER" id="PTHR21499">
    <property type="entry name" value="ASPARTATE KINASE"/>
    <property type="match status" value="1"/>
</dbReference>
<evidence type="ECO:0000256" key="15">
    <source>
        <dbReference type="ARBA" id="ARBA00047872"/>
    </source>
</evidence>
<evidence type="ECO:0000256" key="16">
    <source>
        <dbReference type="RuleBase" id="RU003448"/>
    </source>
</evidence>
<keyword evidence="12" id="KW-0067">ATP-binding</keyword>
<keyword evidence="14" id="KW-0457">Lysine biosynthesis</keyword>
<feature type="compositionally biased region" description="Basic and acidic residues" evidence="18">
    <location>
        <begin position="262"/>
        <end position="277"/>
    </location>
</feature>
<comment type="pathway">
    <text evidence="4 17">Amino-acid biosynthesis; L-threonine biosynthesis; L-threonine from L-aspartate: step 1/5.</text>
</comment>
<comment type="catalytic activity">
    <reaction evidence="15 16">
        <text>L-aspartate + ATP = 4-phospho-L-aspartate + ADP</text>
        <dbReference type="Rhea" id="RHEA:23776"/>
        <dbReference type="ChEBI" id="CHEBI:29991"/>
        <dbReference type="ChEBI" id="CHEBI:30616"/>
        <dbReference type="ChEBI" id="CHEBI:57535"/>
        <dbReference type="ChEBI" id="CHEBI:456216"/>
        <dbReference type="EC" id="2.7.2.4"/>
    </reaction>
</comment>
<keyword evidence="8 17" id="KW-0028">Amino-acid biosynthesis</keyword>
<dbReference type="FunFam" id="3.40.1160.10:FF:000002">
    <property type="entry name" value="Aspartokinase"/>
    <property type="match status" value="1"/>
</dbReference>
<dbReference type="UniPathway" id="UPA00034">
    <property type="reaction ID" value="UER00015"/>
</dbReference>
<dbReference type="GO" id="GO:0009089">
    <property type="term" value="P:lysine biosynthetic process via diaminopimelate"/>
    <property type="evidence" value="ECO:0007669"/>
    <property type="project" value="UniProtKB-UniPathway"/>
</dbReference>
<comment type="function">
    <text evidence="1">Catalyzes the phosphorylation of the beta-carboxyl group of aspartic acid with ATP to yield 4-phospho-L-aspartate, which is involved in the branched biosynthetic pathway leading to the biosynthesis of amino acids lysine, threonine, isoleucine and methionine.</text>
</comment>
<evidence type="ECO:0000256" key="9">
    <source>
        <dbReference type="ARBA" id="ARBA00022679"/>
    </source>
</evidence>
<keyword evidence="9 16" id="KW-0808">Transferase</keyword>
<evidence type="ECO:0000313" key="21">
    <source>
        <dbReference type="Proteomes" id="UP000317536"/>
    </source>
</evidence>
<feature type="region of interest" description="Disordered" evidence="18">
    <location>
        <begin position="243"/>
        <end position="277"/>
    </location>
</feature>
<evidence type="ECO:0000256" key="14">
    <source>
        <dbReference type="ARBA" id="ARBA00023154"/>
    </source>
</evidence>
<evidence type="ECO:0000313" key="20">
    <source>
        <dbReference type="EMBL" id="TSJ85731.1"/>
    </source>
</evidence>
<comment type="pathway">
    <text evidence="3 17">Amino-acid biosynthesis; L-methionine biosynthesis via de novo pathway; L-homoserine from L-aspartate: step 1/3.</text>
</comment>
<accession>A0A556RA27</accession>
<evidence type="ECO:0000256" key="5">
    <source>
        <dbReference type="ARBA" id="ARBA00010122"/>
    </source>
</evidence>
<protein>
    <recommendedName>
        <fullName evidence="7 16">Aspartokinase</fullName>
        <ecNumber evidence="6 16">2.7.2.4</ecNumber>
    </recommendedName>
</protein>
<dbReference type="AlphaFoldDB" id="A0A556RA27"/>
<dbReference type="GO" id="GO:0019877">
    <property type="term" value="P:diaminopimelate biosynthetic process"/>
    <property type="evidence" value="ECO:0007669"/>
    <property type="project" value="UniProtKB-KW"/>
</dbReference>
<dbReference type="SUPFAM" id="SSF53633">
    <property type="entry name" value="Carbamate kinase-like"/>
    <property type="match status" value="1"/>
</dbReference>
<gene>
    <name evidence="20" type="ORF">FPK29_05080</name>
</gene>
<comment type="similarity">
    <text evidence="5 16">Belongs to the aspartokinase family.</text>
</comment>